<feature type="transmembrane region" description="Helical" evidence="6">
    <location>
        <begin position="40"/>
        <end position="58"/>
    </location>
</feature>
<keyword evidence="4 6" id="KW-1133">Transmembrane helix</keyword>
<evidence type="ECO:0000256" key="4">
    <source>
        <dbReference type="ARBA" id="ARBA00022989"/>
    </source>
</evidence>
<evidence type="ECO:0000313" key="8">
    <source>
        <dbReference type="EMBL" id="KAB1638545.1"/>
    </source>
</evidence>
<evidence type="ECO:0000256" key="5">
    <source>
        <dbReference type="ARBA" id="ARBA00023136"/>
    </source>
</evidence>
<feature type="transmembrane region" description="Helical" evidence="6">
    <location>
        <begin position="64"/>
        <end position="89"/>
    </location>
</feature>
<evidence type="ECO:0000256" key="2">
    <source>
        <dbReference type="ARBA" id="ARBA00022475"/>
    </source>
</evidence>
<keyword evidence="9" id="KW-1185">Reference proteome</keyword>
<protein>
    <submittedName>
        <fullName evidence="8">RDD family protein</fullName>
    </submittedName>
</protein>
<dbReference type="RefSeq" id="WP_151423568.1">
    <property type="nucleotide sequence ID" value="NZ_CANKVH010000002.1"/>
</dbReference>
<evidence type="ECO:0000259" key="7">
    <source>
        <dbReference type="Pfam" id="PF06271"/>
    </source>
</evidence>
<proteinExistence type="predicted"/>
<keyword evidence="3 6" id="KW-0812">Transmembrane</keyword>
<gene>
    <name evidence="8" type="ORF">F8O03_09185</name>
</gene>
<dbReference type="Proteomes" id="UP000490386">
    <property type="component" value="Unassembled WGS sequence"/>
</dbReference>
<dbReference type="InterPro" id="IPR016795">
    <property type="entry name" value="UCP021697"/>
</dbReference>
<dbReference type="Pfam" id="PF06271">
    <property type="entry name" value="RDD"/>
    <property type="match status" value="1"/>
</dbReference>
<evidence type="ECO:0000313" key="9">
    <source>
        <dbReference type="Proteomes" id="UP000490386"/>
    </source>
</evidence>
<comment type="caution">
    <text evidence="8">The sequence shown here is derived from an EMBL/GenBank/DDBJ whole genome shotgun (WGS) entry which is preliminary data.</text>
</comment>
<feature type="domain" description="RDD" evidence="7">
    <location>
        <begin position="62"/>
        <end position="133"/>
    </location>
</feature>
<dbReference type="OrthoDB" id="5187110at2"/>
<dbReference type="PANTHER" id="PTHR36115">
    <property type="entry name" value="PROLINE-RICH ANTIGEN HOMOLOG-RELATED"/>
    <property type="match status" value="1"/>
</dbReference>
<accession>A0A7J5B4Q5</accession>
<name>A0A7J5B4Q5_9MICO</name>
<evidence type="ECO:0000256" key="3">
    <source>
        <dbReference type="ARBA" id="ARBA00022692"/>
    </source>
</evidence>
<evidence type="ECO:0000256" key="1">
    <source>
        <dbReference type="ARBA" id="ARBA00004651"/>
    </source>
</evidence>
<dbReference type="EMBL" id="WBJX01000002">
    <property type="protein sequence ID" value="KAB1638545.1"/>
    <property type="molecule type" value="Genomic_DNA"/>
</dbReference>
<keyword evidence="5 6" id="KW-0472">Membrane</keyword>
<dbReference type="InterPro" id="IPR010432">
    <property type="entry name" value="RDD"/>
</dbReference>
<evidence type="ECO:0000256" key="6">
    <source>
        <dbReference type="SAM" id="Phobius"/>
    </source>
</evidence>
<keyword evidence="2" id="KW-1003">Cell membrane</keyword>
<comment type="subcellular location">
    <subcellularLocation>
        <location evidence="1">Cell membrane</location>
        <topology evidence="1">Multi-pass membrane protein</topology>
    </subcellularLocation>
</comment>
<organism evidence="8 9">
    <name type="scientific">Pseudoclavibacter terrae</name>
    <dbReference type="NCBI Taxonomy" id="1530195"/>
    <lineage>
        <taxon>Bacteria</taxon>
        <taxon>Bacillati</taxon>
        <taxon>Actinomycetota</taxon>
        <taxon>Actinomycetes</taxon>
        <taxon>Micrococcales</taxon>
        <taxon>Microbacteriaceae</taxon>
        <taxon>Pseudoclavibacter</taxon>
    </lineage>
</organism>
<dbReference type="InterPro" id="IPR051791">
    <property type="entry name" value="Pra-immunoreactive"/>
</dbReference>
<reference evidence="8 9" key="1">
    <citation type="submission" date="2019-09" db="EMBL/GenBank/DDBJ databases">
        <title>Phylogeny of genus Pseudoclavibacter and closely related genus.</title>
        <authorList>
            <person name="Li Y."/>
        </authorList>
    </citation>
    <scope>NUCLEOTIDE SEQUENCE [LARGE SCALE GENOMIC DNA]</scope>
    <source>
        <strain evidence="8 9">THG-MD12</strain>
    </source>
</reference>
<dbReference type="AlphaFoldDB" id="A0A7J5B4Q5"/>
<sequence length="141" mass="15777">MPAQSSSPEFARPENNRYPGYRLGYPEEGRGSMAPMRRRVPALIIDYAVAAGLAFIFFEYDSIAILLLFFAMTTVGIMLFGGSIGHLVFRMRVTRLDGSAPGYLRPLLRQLLVTLVLPMLVWDSDQRGGHDIMTKLALRLV</sequence>
<dbReference type="PANTHER" id="PTHR36115:SF6">
    <property type="entry name" value="PROLINE-RICH ANTIGEN HOMOLOG"/>
    <property type="match status" value="1"/>
</dbReference>
<dbReference type="PIRSF" id="PIRSF021697">
    <property type="entry name" value="UCP021697"/>
    <property type="match status" value="1"/>
</dbReference>